<dbReference type="Gene3D" id="3.30.70.360">
    <property type="match status" value="1"/>
</dbReference>
<organism evidence="2 3">
    <name type="scientific">Sedimentibacter acidaminivorans</name>
    <dbReference type="NCBI Taxonomy" id="913099"/>
    <lineage>
        <taxon>Bacteria</taxon>
        <taxon>Bacillati</taxon>
        <taxon>Bacillota</taxon>
        <taxon>Tissierellia</taxon>
        <taxon>Sedimentibacter</taxon>
    </lineage>
</organism>
<dbReference type="EMBL" id="JAGGKS010000001">
    <property type="protein sequence ID" value="MBP1924461.1"/>
    <property type="molecule type" value="Genomic_DNA"/>
</dbReference>
<dbReference type="Proteomes" id="UP001519342">
    <property type="component" value="Unassembled WGS sequence"/>
</dbReference>
<dbReference type="Gene3D" id="3.40.630.10">
    <property type="entry name" value="Zn peptidases"/>
    <property type="match status" value="1"/>
</dbReference>
<protein>
    <submittedName>
        <fullName evidence="2">Amidohydrolase</fullName>
    </submittedName>
</protein>
<dbReference type="CDD" id="cd03886">
    <property type="entry name" value="M20_Acy1"/>
    <property type="match status" value="1"/>
</dbReference>
<keyword evidence="3" id="KW-1185">Reference proteome</keyword>
<dbReference type="PIRSF" id="PIRSF005962">
    <property type="entry name" value="Pept_M20D_amidohydro"/>
    <property type="match status" value="1"/>
</dbReference>
<evidence type="ECO:0000313" key="2">
    <source>
        <dbReference type="EMBL" id="MBP1924461.1"/>
    </source>
</evidence>
<dbReference type="InterPro" id="IPR011650">
    <property type="entry name" value="Peptidase_M20_dimer"/>
</dbReference>
<comment type="caution">
    <text evidence="2">The sequence shown here is derived from an EMBL/GenBank/DDBJ whole genome shotgun (WGS) entry which is preliminary data.</text>
</comment>
<feature type="domain" description="Peptidase M20 dimerisation" evidence="1">
    <location>
        <begin position="188"/>
        <end position="284"/>
    </location>
</feature>
<dbReference type="SUPFAM" id="SSF55031">
    <property type="entry name" value="Bacterial exopeptidase dimerisation domain"/>
    <property type="match status" value="1"/>
</dbReference>
<dbReference type="InterPro" id="IPR017439">
    <property type="entry name" value="Amidohydrolase"/>
</dbReference>
<dbReference type="PANTHER" id="PTHR11014">
    <property type="entry name" value="PEPTIDASE M20 FAMILY MEMBER"/>
    <property type="match status" value="1"/>
</dbReference>
<sequence length="393" mass="42891">MNIKKRVNEIFMELVDIRRDFHAHPELSQNEFRTSAKICEYLDNWGIDYKRGVAETGVVGIIRGKKNQKTIALRADIDALPICEKNNTSYCSINNGVMHACGHDAHATILLGVAKILKELEEEGSLNGSVKLLFQPAEETIGGAQRMVEEGCMKNPDVDYVLGLHVMSYLDAGKVELKYGKLNASTDTIKIIVKGKSGHGAYPDKGIDAIMISGYVITAVQSLVSRNISPLNSIVLSLGTISGGVKSNVIADEVVISGTLRALDEETRSFSKNRIVEIVSNTAKALGGDGTVTFNEGYKALINDDEVIDIVKENAYSLLGKENVVFKDFPSLGAEDFSYFLDEAKGAFFHLGCGNCKKGITSNIHCDDFDIDEECIKTGVFLQVENVISLLNK</sequence>
<proteinExistence type="predicted"/>
<dbReference type="NCBIfam" id="TIGR01891">
    <property type="entry name" value="amidohydrolases"/>
    <property type="match status" value="1"/>
</dbReference>
<gene>
    <name evidence="2" type="ORF">J2Z76_000314</name>
</gene>
<name>A0ABS4G9U0_9FIRM</name>
<evidence type="ECO:0000313" key="3">
    <source>
        <dbReference type="Proteomes" id="UP001519342"/>
    </source>
</evidence>
<accession>A0ABS4G9U0</accession>
<dbReference type="SUPFAM" id="SSF53187">
    <property type="entry name" value="Zn-dependent exopeptidases"/>
    <property type="match status" value="1"/>
</dbReference>
<evidence type="ECO:0000259" key="1">
    <source>
        <dbReference type="Pfam" id="PF07687"/>
    </source>
</evidence>
<dbReference type="InterPro" id="IPR036264">
    <property type="entry name" value="Bact_exopeptidase_dim_dom"/>
</dbReference>
<dbReference type="InterPro" id="IPR002933">
    <property type="entry name" value="Peptidase_M20"/>
</dbReference>
<dbReference type="PANTHER" id="PTHR11014:SF63">
    <property type="entry name" value="METALLOPEPTIDASE, PUTATIVE (AFU_ORTHOLOGUE AFUA_6G09600)-RELATED"/>
    <property type="match status" value="1"/>
</dbReference>
<reference evidence="2 3" key="1">
    <citation type="submission" date="2021-03" db="EMBL/GenBank/DDBJ databases">
        <title>Genomic Encyclopedia of Type Strains, Phase IV (KMG-IV): sequencing the most valuable type-strain genomes for metagenomic binning, comparative biology and taxonomic classification.</title>
        <authorList>
            <person name="Goeker M."/>
        </authorList>
    </citation>
    <scope>NUCLEOTIDE SEQUENCE [LARGE SCALE GENOMIC DNA]</scope>
    <source>
        <strain evidence="2 3">DSM 24004</strain>
    </source>
</reference>
<dbReference type="RefSeq" id="WP_209510222.1">
    <property type="nucleotide sequence ID" value="NZ_JAGGKS010000001.1"/>
</dbReference>
<dbReference type="Pfam" id="PF01546">
    <property type="entry name" value="Peptidase_M20"/>
    <property type="match status" value="1"/>
</dbReference>
<dbReference type="Pfam" id="PF07687">
    <property type="entry name" value="M20_dimer"/>
    <property type="match status" value="1"/>
</dbReference>